<dbReference type="InterPro" id="IPR011008">
    <property type="entry name" value="Dimeric_a/b-barrel"/>
</dbReference>
<comment type="caution">
    <text evidence="5">The sequence shown here is derived from an EMBL/GenBank/DDBJ whole genome shotgun (WGS) entry which is preliminary data.</text>
</comment>
<reference evidence="5" key="2">
    <citation type="submission" date="2020-09" db="EMBL/GenBank/DDBJ databases">
        <authorList>
            <person name="Sun Q."/>
            <person name="Zhou Y."/>
        </authorList>
    </citation>
    <scope>NUCLEOTIDE SEQUENCE</scope>
    <source>
        <strain evidence="5">CGMCC 1.12813</strain>
    </source>
</reference>
<dbReference type="AlphaFoldDB" id="A0A916WKS2"/>
<dbReference type="PANTHER" id="PTHR30154:SF34">
    <property type="entry name" value="TRANSCRIPTIONAL REGULATOR AZLB"/>
    <property type="match status" value="1"/>
</dbReference>
<dbReference type="PRINTS" id="PR00033">
    <property type="entry name" value="HTHASNC"/>
</dbReference>
<keyword evidence="1" id="KW-0805">Transcription regulation</keyword>
<feature type="domain" description="HTH asnC-type" evidence="4">
    <location>
        <begin position="4"/>
        <end position="65"/>
    </location>
</feature>
<sequence>MTALDATDRRILAALDDDPRASVQLLALNLRLARGTVHARLDRMAREGVMRKNSVRLSPTALGYPMRALVTAEVDQDQFDEMMADMAGIAEVIECVGLAGENDLMIQIVARDADHVYDITKRIKGCRGINRTATSIVLRELLGYRFEHLLRDAPLPG</sequence>
<dbReference type="InterPro" id="IPR000485">
    <property type="entry name" value="AsnC-type_HTH_dom"/>
</dbReference>
<evidence type="ECO:0000259" key="4">
    <source>
        <dbReference type="PROSITE" id="PS50956"/>
    </source>
</evidence>
<evidence type="ECO:0000256" key="2">
    <source>
        <dbReference type="ARBA" id="ARBA00023125"/>
    </source>
</evidence>
<organism evidence="5 6">
    <name type="scientific">Conyzicola nivalis</name>
    <dbReference type="NCBI Taxonomy" id="1477021"/>
    <lineage>
        <taxon>Bacteria</taxon>
        <taxon>Bacillati</taxon>
        <taxon>Actinomycetota</taxon>
        <taxon>Actinomycetes</taxon>
        <taxon>Micrococcales</taxon>
        <taxon>Microbacteriaceae</taxon>
        <taxon>Conyzicola</taxon>
    </lineage>
</organism>
<dbReference type="InterPro" id="IPR019887">
    <property type="entry name" value="Tscrpt_reg_AsnC/Lrp_C"/>
</dbReference>
<dbReference type="GO" id="GO:0043200">
    <property type="term" value="P:response to amino acid"/>
    <property type="evidence" value="ECO:0007669"/>
    <property type="project" value="TreeGrafter"/>
</dbReference>
<dbReference type="SMART" id="SM00344">
    <property type="entry name" value="HTH_ASNC"/>
    <property type="match status" value="1"/>
</dbReference>
<dbReference type="RefSeq" id="WP_188510912.1">
    <property type="nucleotide sequence ID" value="NZ_BMGB01000001.1"/>
</dbReference>
<dbReference type="Gene3D" id="1.10.10.10">
    <property type="entry name" value="Winged helix-like DNA-binding domain superfamily/Winged helix DNA-binding domain"/>
    <property type="match status" value="1"/>
</dbReference>
<evidence type="ECO:0000313" key="6">
    <source>
        <dbReference type="Proteomes" id="UP000606922"/>
    </source>
</evidence>
<name>A0A916WKS2_9MICO</name>
<dbReference type="GO" id="GO:0043565">
    <property type="term" value="F:sequence-specific DNA binding"/>
    <property type="evidence" value="ECO:0007669"/>
    <property type="project" value="InterPro"/>
</dbReference>
<evidence type="ECO:0000256" key="3">
    <source>
        <dbReference type="ARBA" id="ARBA00023163"/>
    </source>
</evidence>
<reference evidence="5" key="1">
    <citation type="journal article" date="2014" name="Int. J. Syst. Evol. Microbiol.">
        <title>Complete genome sequence of Corynebacterium casei LMG S-19264T (=DSM 44701T), isolated from a smear-ripened cheese.</title>
        <authorList>
            <consortium name="US DOE Joint Genome Institute (JGI-PGF)"/>
            <person name="Walter F."/>
            <person name="Albersmeier A."/>
            <person name="Kalinowski J."/>
            <person name="Ruckert C."/>
        </authorList>
    </citation>
    <scope>NUCLEOTIDE SEQUENCE</scope>
    <source>
        <strain evidence="5">CGMCC 1.12813</strain>
    </source>
</reference>
<dbReference type="SUPFAM" id="SSF46785">
    <property type="entry name" value="Winged helix' DNA-binding domain"/>
    <property type="match status" value="1"/>
</dbReference>
<gene>
    <name evidence="5" type="ORF">GCM10010979_25010</name>
</gene>
<evidence type="ECO:0000313" key="5">
    <source>
        <dbReference type="EMBL" id="GGB09415.1"/>
    </source>
</evidence>
<dbReference type="Proteomes" id="UP000606922">
    <property type="component" value="Unassembled WGS sequence"/>
</dbReference>
<dbReference type="Gene3D" id="3.30.70.920">
    <property type="match status" value="1"/>
</dbReference>
<evidence type="ECO:0000256" key="1">
    <source>
        <dbReference type="ARBA" id="ARBA00023015"/>
    </source>
</evidence>
<accession>A0A916WKS2</accession>
<dbReference type="InterPro" id="IPR019888">
    <property type="entry name" value="Tscrpt_reg_AsnC-like"/>
</dbReference>
<dbReference type="Pfam" id="PF13412">
    <property type="entry name" value="HTH_24"/>
    <property type="match status" value="1"/>
</dbReference>
<keyword evidence="3" id="KW-0804">Transcription</keyword>
<dbReference type="GO" id="GO:0005829">
    <property type="term" value="C:cytosol"/>
    <property type="evidence" value="ECO:0007669"/>
    <property type="project" value="TreeGrafter"/>
</dbReference>
<dbReference type="Pfam" id="PF01037">
    <property type="entry name" value="AsnC_trans_reg"/>
    <property type="match status" value="1"/>
</dbReference>
<proteinExistence type="predicted"/>
<dbReference type="InterPro" id="IPR036388">
    <property type="entry name" value="WH-like_DNA-bd_sf"/>
</dbReference>
<keyword evidence="2" id="KW-0238">DNA-binding</keyword>
<protein>
    <submittedName>
        <fullName evidence="5">Transcriptional regulator, AsnC family protein</fullName>
    </submittedName>
</protein>
<dbReference type="InterPro" id="IPR036390">
    <property type="entry name" value="WH_DNA-bd_sf"/>
</dbReference>
<keyword evidence="6" id="KW-1185">Reference proteome</keyword>
<dbReference type="EMBL" id="BMGB01000001">
    <property type="protein sequence ID" value="GGB09415.1"/>
    <property type="molecule type" value="Genomic_DNA"/>
</dbReference>
<dbReference type="SUPFAM" id="SSF54909">
    <property type="entry name" value="Dimeric alpha+beta barrel"/>
    <property type="match status" value="1"/>
</dbReference>
<dbReference type="PROSITE" id="PS50956">
    <property type="entry name" value="HTH_ASNC_2"/>
    <property type="match status" value="1"/>
</dbReference>
<dbReference type="PANTHER" id="PTHR30154">
    <property type="entry name" value="LEUCINE-RESPONSIVE REGULATORY PROTEIN"/>
    <property type="match status" value="1"/>
</dbReference>